<dbReference type="AlphaFoldDB" id="A0A3M7TBU6"/>
<organism evidence="1 2">
    <name type="scientific">Brachionus plicatilis</name>
    <name type="common">Marine rotifer</name>
    <name type="synonym">Brachionus muelleri</name>
    <dbReference type="NCBI Taxonomy" id="10195"/>
    <lineage>
        <taxon>Eukaryota</taxon>
        <taxon>Metazoa</taxon>
        <taxon>Spiralia</taxon>
        <taxon>Gnathifera</taxon>
        <taxon>Rotifera</taxon>
        <taxon>Eurotatoria</taxon>
        <taxon>Monogononta</taxon>
        <taxon>Pseudotrocha</taxon>
        <taxon>Ploima</taxon>
        <taxon>Brachionidae</taxon>
        <taxon>Brachionus</taxon>
    </lineage>
</organism>
<evidence type="ECO:0000313" key="1">
    <source>
        <dbReference type="EMBL" id="RNA45237.1"/>
    </source>
</evidence>
<dbReference type="EMBL" id="REGN01000004">
    <property type="protein sequence ID" value="RNA45237.1"/>
    <property type="molecule type" value="Genomic_DNA"/>
</dbReference>
<comment type="caution">
    <text evidence="1">The sequence shown here is derived from an EMBL/GenBank/DDBJ whole genome shotgun (WGS) entry which is preliminary data.</text>
</comment>
<accession>A0A3M7TBU6</accession>
<protein>
    <submittedName>
        <fullName evidence="1">Uncharacterized protein</fullName>
    </submittedName>
</protein>
<gene>
    <name evidence="1" type="ORF">BpHYR1_053806</name>
</gene>
<dbReference type="Proteomes" id="UP000276133">
    <property type="component" value="Unassembled WGS sequence"/>
</dbReference>
<keyword evidence="2" id="KW-1185">Reference proteome</keyword>
<reference evidence="1 2" key="1">
    <citation type="journal article" date="2018" name="Sci. Rep.">
        <title>Genomic signatures of local adaptation to the degree of environmental predictability in rotifers.</title>
        <authorList>
            <person name="Franch-Gras L."/>
            <person name="Hahn C."/>
            <person name="Garcia-Roger E.M."/>
            <person name="Carmona M.J."/>
            <person name="Serra M."/>
            <person name="Gomez A."/>
        </authorList>
    </citation>
    <scope>NUCLEOTIDE SEQUENCE [LARGE SCALE GENOMIC DNA]</scope>
    <source>
        <strain evidence="1">HYR1</strain>
    </source>
</reference>
<name>A0A3M7TBU6_BRAPC</name>
<proteinExistence type="predicted"/>
<sequence>MTMKENFTILVVSLKNRLTAEQCYKPCYCKCLILNYILKDYFNYANNLLVYGLTTWPLRKKCSCYIMSEEK</sequence>
<evidence type="ECO:0000313" key="2">
    <source>
        <dbReference type="Proteomes" id="UP000276133"/>
    </source>
</evidence>